<dbReference type="STRING" id="9986.ENSOCUP00000046885"/>
<reference evidence="2 3" key="1">
    <citation type="journal article" date="2011" name="Nature">
        <title>A high-resolution map of human evolutionary constraint using 29 mammals.</title>
        <authorList>
            <person name="Lindblad-Toh K."/>
            <person name="Garber M."/>
            <person name="Zuk O."/>
            <person name="Lin M.F."/>
            <person name="Parker B.J."/>
            <person name="Washietl S."/>
            <person name="Kheradpour P."/>
            <person name="Ernst J."/>
            <person name="Jordan G."/>
            <person name="Mauceli E."/>
            <person name="Ward L.D."/>
            <person name="Lowe C.B."/>
            <person name="Holloway A.K."/>
            <person name="Clamp M."/>
            <person name="Gnerre S."/>
            <person name="Alfoldi J."/>
            <person name="Beal K."/>
            <person name="Chang J."/>
            <person name="Clawson H."/>
            <person name="Cuff J."/>
            <person name="Di Palma F."/>
            <person name="Fitzgerald S."/>
            <person name="Flicek P."/>
            <person name="Guttman M."/>
            <person name="Hubisz M.J."/>
            <person name="Jaffe D.B."/>
            <person name="Jungreis I."/>
            <person name="Kent W.J."/>
            <person name="Kostka D."/>
            <person name="Lara M."/>
            <person name="Martins A.L."/>
            <person name="Massingham T."/>
            <person name="Moltke I."/>
            <person name="Raney B.J."/>
            <person name="Rasmussen M.D."/>
            <person name="Robinson J."/>
            <person name="Stark A."/>
            <person name="Vilella A.J."/>
            <person name="Wen J."/>
            <person name="Xie X."/>
            <person name="Zody M.C."/>
            <person name="Baldwin J."/>
            <person name="Bloom T."/>
            <person name="Chin C.W."/>
            <person name="Heiman D."/>
            <person name="Nicol R."/>
            <person name="Nusbaum C."/>
            <person name="Young S."/>
            <person name="Wilkinson J."/>
            <person name="Worley K.C."/>
            <person name="Kovar C.L."/>
            <person name="Muzny D.M."/>
            <person name="Gibbs R.A."/>
            <person name="Cree A."/>
            <person name="Dihn H.H."/>
            <person name="Fowler G."/>
            <person name="Jhangiani S."/>
            <person name="Joshi V."/>
            <person name="Lee S."/>
            <person name="Lewis L.R."/>
            <person name="Nazareth L.V."/>
            <person name="Okwuonu G."/>
            <person name="Santibanez J."/>
            <person name="Warren W.C."/>
            <person name="Mardis E.R."/>
            <person name="Weinstock G.M."/>
            <person name="Wilson R.K."/>
            <person name="Delehaunty K."/>
            <person name="Dooling D."/>
            <person name="Fronik C."/>
            <person name="Fulton L."/>
            <person name="Fulton B."/>
            <person name="Graves T."/>
            <person name="Minx P."/>
            <person name="Sodergren E."/>
            <person name="Birney E."/>
            <person name="Margulies E.H."/>
            <person name="Herrero J."/>
            <person name="Green E.D."/>
            <person name="Haussler D."/>
            <person name="Siepel A."/>
            <person name="Goldman N."/>
            <person name="Pollard K.S."/>
            <person name="Pedersen J.S."/>
            <person name="Lander E.S."/>
            <person name="Kellis M."/>
        </authorList>
    </citation>
    <scope>NUCLEOTIDE SEQUENCE [LARGE SCALE GENOMIC DNA]</scope>
    <source>
        <strain evidence="3">Thorbecke</strain>
    </source>
</reference>
<dbReference type="PANTHER" id="PTHR44525:SF1">
    <property type="entry name" value="WD REPEAT-CONTAINING PROTEIN 27"/>
    <property type="match status" value="1"/>
</dbReference>
<dbReference type="Ensembl" id="ENSOCUT00000042845.1">
    <property type="protein sequence ID" value="ENSOCUP00000046885.1"/>
    <property type="gene ID" value="ENSOCUG00000014766.4"/>
</dbReference>
<dbReference type="FunCoup" id="A0A5F9DL97">
    <property type="interactions" value="295"/>
</dbReference>
<evidence type="ECO:0000256" key="1">
    <source>
        <dbReference type="PROSITE-ProRule" id="PRU00221"/>
    </source>
</evidence>
<accession>A0A5F9DL97</accession>
<dbReference type="AlphaFoldDB" id="A0A5F9DL97"/>
<dbReference type="Proteomes" id="UP000001811">
    <property type="component" value="Unplaced"/>
</dbReference>
<dbReference type="InterPro" id="IPR042411">
    <property type="entry name" value="WDR27"/>
</dbReference>
<keyword evidence="1" id="KW-0853">WD repeat</keyword>
<dbReference type="InterPro" id="IPR015943">
    <property type="entry name" value="WD40/YVTN_repeat-like_dom_sf"/>
</dbReference>
<name>A0A5F9DL97_RABIT</name>
<dbReference type="PANTHER" id="PTHR44525">
    <property type="entry name" value="WD REPEAT-CONTAINING PROTEIN 27"/>
    <property type="match status" value="1"/>
</dbReference>
<organism evidence="2 3">
    <name type="scientific">Oryctolagus cuniculus</name>
    <name type="common">Rabbit</name>
    <dbReference type="NCBI Taxonomy" id="9986"/>
    <lineage>
        <taxon>Eukaryota</taxon>
        <taxon>Metazoa</taxon>
        <taxon>Chordata</taxon>
        <taxon>Craniata</taxon>
        <taxon>Vertebrata</taxon>
        <taxon>Euteleostomi</taxon>
        <taxon>Mammalia</taxon>
        <taxon>Eutheria</taxon>
        <taxon>Euarchontoglires</taxon>
        <taxon>Glires</taxon>
        <taxon>Lagomorpha</taxon>
        <taxon>Leporidae</taxon>
        <taxon>Oryctolagus</taxon>
    </lineage>
</organism>
<dbReference type="Gene3D" id="2.130.10.10">
    <property type="entry name" value="YVTN repeat-like/Quinoprotein amine dehydrogenase"/>
    <property type="match status" value="3"/>
</dbReference>
<dbReference type="GeneTree" id="ENSGT00390000012017"/>
<dbReference type="InterPro" id="IPR001680">
    <property type="entry name" value="WD40_rpt"/>
</dbReference>
<reference evidence="2" key="3">
    <citation type="submission" date="2025-09" db="UniProtKB">
        <authorList>
            <consortium name="Ensembl"/>
        </authorList>
    </citation>
    <scope>IDENTIFICATION</scope>
    <source>
        <strain evidence="2">Thorbecke</strain>
    </source>
</reference>
<feature type="repeat" description="WD" evidence="1">
    <location>
        <begin position="448"/>
        <end position="489"/>
    </location>
</feature>
<sequence length="708" mass="77606">MEEPHKTFSTSDGCVSDIVTEKYLVRSQESASHVQLACCGRCCAFPLDGNQLCVWDVEGPSHQLLTLHGHCQSITALAFGNRVAPLLLCSAALDCVMVWDLDVCRKKVLQACPLLSLFLEAGSRQLVTGSADGQLWIFSLAERHRYRCVARVDLRKRREAFFTRRLKSRLCTLPGERQLRSTNEPEGEEVEVTLPILSFGHCDLSPVLNSECGSQDSRRLWVGSSSGLFMLNLANFDLEAVLQYKDFRSLSIRVAGSCAVMSGAQEHKAVCLLTSLFGNEIAVLDVDMEALLRSQGSPAAGQSLSVLASSCVSPTSPLYCGTVKGKRTKPVSQKQPAVRSVIKDQPLVFHSKVRSSGYTAAPCVNMFAPKTNNRKDGKRASKCRSSYRCKDYPWENSVPTKPGQQVTVAPGCVCCIQYSGDGRRLACGLANHLSLVFDASLTGTPTVFPGHDAAVSTVCWSHDQRWLLSVAQDGALRVWSLRRAELLLLLGKDVFPRPVHSAQFYFVDAFLLLSSGPDVRLLQYRLDACRDELKRYKPRSSVKPVHRLSVGSGADVTSLSAVNDFHSHIVLTAARDRSLEVFDLNAGCSAAVIAEAHSRPVHQICQNQGSSFAAQQSPAYDLFLTTATGDGVRLWDLRTLRCERRFEGHPDRCYPCGVAFSPCGRFVACGAEDRHAYVYEMGSSTFSHRLPGHTDTVTRVAFSPSAAQ</sequence>
<dbReference type="SUPFAM" id="SSF50978">
    <property type="entry name" value="WD40 repeat-like"/>
    <property type="match status" value="2"/>
</dbReference>
<dbReference type="PROSITE" id="PS50082">
    <property type="entry name" value="WD_REPEATS_2"/>
    <property type="match status" value="1"/>
</dbReference>
<dbReference type="Bgee" id="ENSOCUG00000014766">
    <property type="expression patterns" value="Expressed in testis and 12 other cell types or tissues"/>
</dbReference>
<dbReference type="Pfam" id="PF00400">
    <property type="entry name" value="WD40"/>
    <property type="match status" value="2"/>
</dbReference>
<proteinExistence type="predicted"/>
<protein>
    <submittedName>
        <fullName evidence="2">WD repeat domain 27</fullName>
    </submittedName>
</protein>
<dbReference type="InParanoid" id="A0A5F9DL97"/>
<reference evidence="2" key="2">
    <citation type="submission" date="2025-08" db="UniProtKB">
        <authorList>
            <consortium name="Ensembl"/>
        </authorList>
    </citation>
    <scope>IDENTIFICATION</scope>
    <source>
        <strain evidence="2">Thorbecke</strain>
    </source>
</reference>
<dbReference type="GO" id="GO:0005654">
    <property type="term" value="C:nucleoplasm"/>
    <property type="evidence" value="ECO:0007669"/>
    <property type="project" value="Ensembl"/>
</dbReference>
<gene>
    <name evidence="2" type="primary">WDR27</name>
</gene>
<evidence type="ECO:0000313" key="3">
    <source>
        <dbReference type="Proteomes" id="UP000001811"/>
    </source>
</evidence>
<dbReference type="SMART" id="SM00320">
    <property type="entry name" value="WD40"/>
    <property type="match status" value="7"/>
</dbReference>
<evidence type="ECO:0000313" key="2">
    <source>
        <dbReference type="Ensembl" id="ENSOCUP00000046885.1"/>
    </source>
</evidence>
<dbReference type="InterPro" id="IPR036322">
    <property type="entry name" value="WD40_repeat_dom_sf"/>
</dbReference>
<dbReference type="PROSITE" id="PS50294">
    <property type="entry name" value="WD_REPEATS_REGION"/>
    <property type="match status" value="1"/>
</dbReference>
<keyword evidence="3" id="KW-1185">Reference proteome</keyword>